<protein>
    <submittedName>
        <fullName evidence="7">Proteolipid membrane potential modulator</fullName>
    </submittedName>
</protein>
<sequence>MKKLTIILNVLAPPISVFRKRGIHNDLAINILLTLMFFIPGIVHAFYITSQKNGIL</sequence>
<evidence type="ECO:0000256" key="3">
    <source>
        <dbReference type="ARBA" id="ARBA00022692"/>
    </source>
</evidence>
<dbReference type="RefSeq" id="WP_303685653.1">
    <property type="nucleotide sequence ID" value="NZ_CAJXYO010000003.1"/>
</dbReference>
<dbReference type="GO" id="GO:0016020">
    <property type="term" value="C:membrane"/>
    <property type="evidence" value="ECO:0007669"/>
    <property type="project" value="UniProtKB-SubCell"/>
</dbReference>
<name>A0A1Z8BC32_9FLAO</name>
<dbReference type="Pfam" id="PF01679">
    <property type="entry name" value="Pmp3"/>
    <property type="match status" value="1"/>
</dbReference>
<accession>A0A1Z8BC32</accession>
<reference evidence="8" key="1">
    <citation type="journal article" date="2017" name="Proc. Natl. Acad. Sci. U.S.A.">
        <title>Simulation of Deepwater Horizon oil plume reveals substrate specialization within a complex community of hydrocarbon-degraders.</title>
        <authorList>
            <person name="Hu P."/>
            <person name="Dubinsky E.A."/>
            <person name="Probst A.J."/>
            <person name="Wang J."/>
            <person name="Sieber C.M.K."/>
            <person name="Tom L.M."/>
            <person name="Gardinali P."/>
            <person name="Banfield J.F."/>
            <person name="Atlas R.M."/>
            <person name="Andersen G.L."/>
        </authorList>
    </citation>
    <scope>NUCLEOTIDE SEQUENCE [LARGE SCALE GENOMIC DNA]</scope>
</reference>
<evidence type="ECO:0000256" key="1">
    <source>
        <dbReference type="ARBA" id="ARBA00004370"/>
    </source>
</evidence>
<comment type="caution">
    <text evidence="7">The sequence shown here is derived from an EMBL/GenBank/DDBJ whole genome shotgun (WGS) entry which is preliminary data.</text>
</comment>
<comment type="similarity">
    <text evidence="2">Belongs to the UPF0057 (PMP3) family.</text>
</comment>
<evidence type="ECO:0000256" key="2">
    <source>
        <dbReference type="ARBA" id="ARBA00009530"/>
    </source>
</evidence>
<evidence type="ECO:0000256" key="6">
    <source>
        <dbReference type="SAM" id="Phobius"/>
    </source>
</evidence>
<comment type="subcellular location">
    <subcellularLocation>
        <location evidence="1">Membrane</location>
    </subcellularLocation>
</comment>
<keyword evidence="5 6" id="KW-0472">Membrane</keyword>
<gene>
    <name evidence="7" type="ORF">A9Q93_01715</name>
</gene>
<feature type="transmembrane region" description="Helical" evidence="6">
    <location>
        <begin position="29"/>
        <end position="48"/>
    </location>
</feature>
<proteinExistence type="inferred from homology"/>
<dbReference type="InterPro" id="IPR000612">
    <property type="entry name" value="PMP3"/>
</dbReference>
<dbReference type="Proteomes" id="UP000196102">
    <property type="component" value="Unassembled WGS sequence"/>
</dbReference>
<keyword evidence="4 6" id="KW-1133">Transmembrane helix</keyword>
<dbReference type="PANTHER" id="PTHR21659">
    <property type="entry name" value="HYDROPHOBIC PROTEIN RCI2 LOW TEMPERATURE AND SALT RESPONSIVE PROTEIN LTI6 -RELATED"/>
    <property type="match status" value="1"/>
</dbReference>
<organism evidence="7 8">
    <name type="scientific">Nonlabens dokdonensis</name>
    <dbReference type="NCBI Taxonomy" id="328515"/>
    <lineage>
        <taxon>Bacteria</taxon>
        <taxon>Pseudomonadati</taxon>
        <taxon>Bacteroidota</taxon>
        <taxon>Flavobacteriia</taxon>
        <taxon>Flavobacteriales</taxon>
        <taxon>Flavobacteriaceae</taxon>
        <taxon>Nonlabens</taxon>
    </lineage>
</organism>
<evidence type="ECO:0000256" key="4">
    <source>
        <dbReference type="ARBA" id="ARBA00022989"/>
    </source>
</evidence>
<evidence type="ECO:0000313" key="7">
    <source>
        <dbReference type="EMBL" id="OUS20146.1"/>
    </source>
</evidence>
<evidence type="ECO:0000313" key="8">
    <source>
        <dbReference type="Proteomes" id="UP000196102"/>
    </source>
</evidence>
<dbReference type="AlphaFoldDB" id="A0A1Z8BC32"/>
<keyword evidence="3 6" id="KW-0812">Transmembrane</keyword>
<dbReference type="PANTHER" id="PTHR21659:SF42">
    <property type="entry name" value="UPF0057 MEMBRANE PROTEIN ZK632.10-RELATED"/>
    <property type="match status" value="1"/>
</dbReference>
<dbReference type="EMBL" id="MAAX01000028">
    <property type="protein sequence ID" value="OUS20146.1"/>
    <property type="molecule type" value="Genomic_DNA"/>
</dbReference>
<evidence type="ECO:0000256" key="5">
    <source>
        <dbReference type="ARBA" id="ARBA00023136"/>
    </source>
</evidence>